<sequence>MYSRHCSRQYTFVNVCCGAEQKLFDNATCNHVKPLSPISQLHPFDAPCWRALPNYGTDAGVIQVNESGSYWDELLFGTYTNSGFTPVPSLGQNLTGRACSLAGSHTLSYAGNFHTPGRHFTAGILTAFFLGCVVSLTAEAHPLVRGNLRPISVDFLQLHLH</sequence>
<dbReference type="Proteomes" id="UP000765509">
    <property type="component" value="Unassembled WGS sequence"/>
</dbReference>
<dbReference type="EMBL" id="AVOT02022960">
    <property type="protein sequence ID" value="MBW0512733.1"/>
    <property type="molecule type" value="Genomic_DNA"/>
</dbReference>
<evidence type="ECO:0000313" key="1">
    <source>
        <dbReference type="EMBL" id="MBW0512733.1"/>
    </source>
</evidence>
<accession>A0A9Q3E2M1</accession>
<keyword evidence="2" id="KW-1185">Reference proteome</keyword>
<comment type="caution">
    <text evidence="1">The sequence shown here is derived from an EMBL/GenBank/DDBJ whole genome shotgun (WGS) entry which is preliminary data.</text>
</comment>
<protein>
    <submittedName>
        <fullName evidence="1">Uncharacterized protein</fullName>
    </submittedName>
</protein>
<organism evidence="1 2">
    <name type="scientific">Austropuccinia psidii MF-1</name>
    <dbReference type="NCBI Taxonomy" id="1389203"/>
    <lineage>
        <taxon>Eukaryota</taxon>
        <taxon>Fungi</taxon>
        <taxon>Dikarya</taxon>
        <taxon>Basidiomycota</taxon>
        <taxon>Pucciniomycotina</taxon>
        <taxon>Pucciniomycetes</taxon>
        <taxon>Pucciniales</taxon>
        <taxon>Sphaerophragmiaceae</taxon>
        <taxon>Austropuccinia</taxon>
    </lineage>
</organism>
<name>A0A9Q3E2M1_9BASI</name>
<reference evidence="1" key="1">
    <citation type="submission" date="2021-03" db="EMBL/GenBank/DDBJ databases">
        <title>Draft genome sequence of rust myrtle Austropuccinia psidii MF-1, a brazilian biotype.</title>
        <authorList>
            <person name="Quecine M.C."/>
            <person name="Pachon D.M.R."/>
            <person name="Bonatelli M.L."/>
            <person name="Correr F.H."/>
            <person name="Franceschini L.M."/>
            <person name="Leite T.F."/>
            <person name="Margarido G.R.A."/>
            <person name="Almeida C.A."/>
            <person name="Ferrarezi J.A."/>
            <person name="Labate C.A."/>
        </authorList>
    </citation>
    <scope>NUCLEOTIDE SEQUENCE</scope>
    <source>
        <strain evidence="1">MF-1</strain>
    </source>
</reference>
<evidence type="ECO:0000313" key="2">
    <source>
        <dbReference type="Proteomes" id="UP000765509"/>
    </source>
</evidence>
<gene>
    <name evidence="1" type="ORF">O181_052448</name>
</gene>
<dbReference type="AlphaFoldDB" id="A0A9Q3E2M1"/>
<proteinExistence type="predicted"/>